<sequence>MIYVLIALAICCINFIWWTHLVRISKAELEKAEYEYEATQTVKAHLRLCGYEAKLHRQQMWHGFWGISAFICALVWSCMYNG</sequence>
<proteinExistence type="predicted"/>
<keyword evidence="1" id="KW-0472">Membrane</keyword>
<feature type="transmembrane region" description="Helical" evidence="1">
    <location>
        <begin position="60"/>
        <end position="80"/>
    </location>
</feature>
<dbReference type="Proteomes" id="UP000596379">
    <property type="component" value="Segment"/>
</dbReference>
<evidence type="ECO:0000256" key="1">
    <source>
        <dbReference type="SAM" id="Phobius"/>
    </source>
</evidence>
<organism evidence="2 3">
    <name type="scientific">Klebsiella phage vB_KpP_FBKp27</name>
    <dbReference type="NCBI Taxonomy" id="2801837"/>
    <lineage>
        <taxon>Viruses</taxon>
        <taxon>Duplodnaviria</taxon>
        <taxon>Heunggongvirae</taxon>
        <taxon>Uroviricota</taxon>
        <taxon>Caudoviricetes</taxon>
        <taxon>Schitoviridae</taxon>
        <taxon>Efbeekayvirus</taxon>
        <taxon>Efbeekayvirus Fbkp27</taxon>
    </lineage>
</organism>
<dbReference type="EMBL" id="MW394388">
    <property type="protein sequence ID" value="QQV91668.1"/>
    <property type="molecule type" value="Genomic_DNA"/>
</dbReference>
<accession>A0A7U0GAK5</accession>
<name>A0A7U0GAK5_9CAUD</name>
<evidence type="ECO:0000313" key="3">
    <source>
        <dbReference type="Proteomes" id="UP000596379"/>
    </source>
</evidence>
<reference evidence="2 3" key="1">
    <citation type="submission" date="2020-12" db="EMBL/GenBank/DDBJ databases">
        <title>Genomic characterization of four novel bacteriophages infecting Klebsiella pneumoniae.</title>
        <authorList>
            <person name="Estrada Bonilla B."/>
            <person name="Costa A.R."/>
            <person name="van Rossum T."/>
            <person name="Hagedoorn S."/>
            <person name="Wallinga H."/>
            <person name="Xiao M."/>
            <person name="Song W."/>
            <person name="Haas P.-J."/>
            <person name="Nobrega F.L."/>
            <person name="Brouns S.J.J."/>
        </authorList>
    </citation>
    <scope>NUCLEOTIDE SEQUENCE [LARGE SCALE GENOMIC DNA]</scope>
</reference>
<keyword evidence="1" id="KW-1133">Transmembrane helix</keyword>
<protein>
    <submittedName>
        <fullName evidence="2">Uncharacterized protein</fullName>
    </submittedName>
</protein>
<evidence type="ECO:0000313" key="2">
    <source>
        <dbReference type="EMBL" id="QQV91668.1"/>
    </source>
</evidence>
<keyword evidence="1" id="KW-0812">Transmembrane</keyword>
<gene>
    <name evidence="2" type="ORF">vBKpPFBKp27_057</name>
</gene>
<keyword evidence="3" id="KW-1185">Reference proteome</keyword>